<feature type="region of interest" description="Disordered" evidence="1">
    <location>
        <begin position="50"/>
        <end position="131"/>
    </location>
</feature>
<feature type="region of interest" description="Disordered" evidence="1">
    <location>
        <begin position="321"/>
        <end position="411"/>
    </location>
</feature>
<dbReference type="Proteomes" id="UP000023152">
    <property type="component" value="Unassembled WGS sequence"/>
</dbReference>
<feature type="region of interest" description="Disordered" evidence="1">
    <location>
        <begin position="164"/>
        <end position="309"/>
    </location>
</feature>
<evidence type="ECO:0000313" key="3">
    <source>
        <dbReference type="Proteomes" id="UP000023152"/>
    </source>
</evidence>
<dbReference type="AlphaFoldDB" id="X6NVF9"/>
<sequence>MAQPNDGGRKSGNHLHLKRNQSAKNIAKHEKIESIALRTTKSQLSCTEWTYLQDATPPPPFEMEDEKNESGRLHWQLQESNVERQRGEHEHKSTESGHVKRAKHQSKSISYRKLANPVGVQSAHPSVHRSQIEFSSTVRLDSESSTNNKATVHFELLEKRVRVNDKARESSNEENENEGEELELEQEQDEESHATSYGSDIEDSCDEEENKNDDPAQKDHLLSVSIDYSQIELENGDDDNNNNNNNNNDNVDCDDRSSDSESDCQRSTKNNSQKNSTLRSSAANYNPTNIHQQRQIHMHKRSIAPNKAKQFSSIDYIEETKQRGEATKQRHPHWSKTKKAKARRFRNNTMHNEPTPKQQSNAHPRLLRSCSPSRSATYSATVLRHETENDDEEETKTAFHNQYDQPNSLKKDNTIRLVDTYSGNEQMAKETLQVHSFSNSSNLRSQATSSPTNRKQNHSDKTKNPGVDEKWEKLGQEEKMQILLSLYNTPNVSNDLSVAWDSLPATVEHE</sequence>
<feature type="compositionally biased region" description="Basic and acidic residues" evidence="1">
    <location>
        <begin position="81"/>
        <end position="98"/>
    </location>
</feature>
<dbReference type="EMBL" id="ASPP01005569">
    <property type="protein sequence ID" value="ETO30295.1"/>
    <property type="molecule type" value="Genomic_DNA"/>
</dbReference>
<feature type="region of interest" description="Disordered" evidence="1">
    <location>
        <begin position="1"/>
        <end position="28"/>
    </location>
</feature>
<reference evidence="2 3" key="1">
    <citation type="journal article" date="2013" name="Curr. Biol.">
        <title>The Genome of the Foraminiferan Reticulomyxa filosa.</title>
        <authorList>
            <person name="Glockner G."/>
            <person name="Hulsmann N."/>
            <person name="Schleicher M."/>
            <person name="Noegel A.A."/>
            <person name="Eichinger L."/>
            <person name="Gallinger C."/>
            <person name="Pawlowski J."/>
            <person name="Sierra R."/>
            <person name="Euteneuer U."/>
            <person name="Pillet L."/>
            <person name="Moustafa A."/>
            <person name="Platzer M."/>
            <person name="Groth M."/>
            <person name="Szafranski K."/>
            <person name="Schliwa M."/>
        </authorList>
    </citation>
    <scope>NUCLEOTIDE SEQUENCE [LARGE SCALE GENOMIC DNA]</scope>
</reference>
<comment type="caution">
    <text evidence="2">The sequence shown here is derived from an EMBL/GenBank/DDBJ whole genome shotgun (WGS) entry which is preliminary data.</text>
</comment>
<feature type="compositionally biased region" description="Polar residues" evidence="1">
    <location>
        <begin position="435"/>
        <end position="454"/>
    </location>
</feature>
<evidence type="ECO:0000313" key="2">
    <source>
        <dbReference type="EMBL" id="ETO30295.1"/>
    </source>
</evidence>
<name>X6NVF9_RETFI</name>
<gene>
    <name evidence="2" type="ORF">RFI_06828</name>
</gene>
<feature type="compositionally biased region" description="Basic residues" evidence="1">
    <location>
        <begin position="11"/>
        <end position="21"/>
    </location>
</feature>
<feature type="compositionally biased region" description="Polar residues" evidence="1">
    <location>
        <begin position="347"/>
        <end position="362"/>
    </location>
</feature>
<feature type="compositionally biased region" description="Acidic residues" evidence="1">
    <location>
        <begin position="172"/>
        <end position="190"/>
    </location>
</feature>
<protein>
    <submittedName>
        <fullName evidence="2">Uncharacterized protein</fullName>
    </submittedName>
</protein>
<feature type="compositionally biased region" description="Basic and acidic residues" evidence="1">
    <location>
        <begin position="457"/>
        <end position="474"/>
    </location>
</feature>
<accession>X6NVF9</accession>
<feature type="compositionally biased region" description="Polar residues" evidence="1">
    <location>
        <begin position="398"/>
        <end position="408"/>
    </location>
</feature>
<feature type="compositionally biased region" description="Basic residues" evidence="1">
    <location>
        <begin position="329"/>
        <end position="346"/>
    </location>
</feature>
<organism evidence="2 3">
    <name type="scientific">Reticulomyxa filosa</name>
    <dbReference type="NCBI Taxonomy" id="46433"/>
    <lineage>
        <taxon>Eukaryota</taxon>
        <taxon>Sar</taxon>
        <taxon>Rhizaria</taxon>
        <taxon>Retaria</taxon>
        <taxon>Foraminifera</taxon>
        <taxon>Monothalamids</taxon>
        <taxon>Reticulomyxidae</taxon>
        <taxon>Reticulomyxa</taxon>
    </lineage>
</organism>
<feature type="compositionally biased region" description="Basic and acidic residues" evidence="1">
    <location>
        <begin position="212"/>
        <end position="221"/>
    </location>
</feature>
<feature type="compositionally biased region" description="Polar residues" evidence="1">
    <location>
        <begin position="268"/>
        <end position="293"/>
    </location>
</feature>
<feature type="region of interest" description="Disordered" evidence="1">
    <location>
        <begin position="435"/>
        <end position="474"/>
    </location>
</feature>
<evidence type="ECO:0000256" key="1">
    <source>
        <dbReference type="SAM" id="MobiDB-lite"/>
    </source>
</evidence>
<feature type="compositionally biased region" description="Low complexity" evidence="1">
    <location>
        <begin position="241"/>
        <end position="250"/>
    </location>
</feature>
<keyword evidence="3" id="KW-1185">Reference proteome</keyword>
<feature type="compositionally biased region" description="Basic and acidic residues" evidence="1">
    <location>
        <begin position="253"/>
        <end position="266"/>
    </location>
</feature>
<proteinExistence type="predicted"/>
<feature type="compositionally biased region" description="Acidic residues" evidence="1">
    <location>
        <begin position="200"/>
        <end position="211"/>
    </location>
</feature>